<keyword evidence="7" id="KW-1185">Reference proteome</keyword>
<accession>A0ABU9PT35</accession>
<evidence type="ECO:0000256" key="3">
    <source>
        <dbReference type="ARBA" id="ARBA00022989"/>
    </source>
</evidence>
<dbReference type="EMBL" id="JBANDC010000004">
    <property type="protein sequence ID" value="MEM4987160.1"/>
    <property type="molecule type" value="Genomic_DNA"/>
</dbReference>
<comment type="similarity">
    <text evidence="5">Belongs to the TatC family.</text>
</comment>
<keyword evidence="3 5" id="KW-1133">Transmembrane helix</keyword>
<keyword evidence="5" id="KW-1003">Cell membrane</keyword>
<comment type="caution">
    <text evidence="6">The sequence shown here is derived from an EMBL/GenBank/DDBJ whole genome shotgun (WGS) entry which is preliminary data.</text>
</comment>
<feature type="transmembrane region" description="Helical" evidence="5">
    <location>
        <begin position="87"/>
        <end position="106"/>
    </location>
</feature>
<evidence type="ECO:0000313" key="6">
    <source>
        <dbReference type="EMBL" id="MEM4987160.1"/>
    </source>
</evidence>
<evidence type="ECO:0000256" key="5">
    <source>
        <dbReference type="HAMAP-Rule" id="MF_00902"/>
    </source>
</evidence>
<evidence type="ECO:0000256" key="2">
    <source>
        <dbReference type="ARBA" id="ARBA00022692"/>
    </source>
</evidence>
<keyword evidence="2 5" id="KW-0812">Transmembrane</keyword>
<dbReference type="PANTHER" id="PTHR30371">
    <property type="entry name" value="SEC-INDEPENDENT PROTEIN TRANSLOCASE PROTEIN TATC"/>
    <property type="match status" value="1"/>
</dbReference>
<keyword evidence="5" id="KW-0813">Transport</keyword>
<keyword evidence="5" id="KW-0653">Protein transport</keyword>
<proteinExistence type="inferred from homology"/>
<evidence type="ECO:0000256" key="4">
    <source>
        <dbReference type="ARBA" id="ARBA00023136"/>
    </source>
</evidence>
<name>A0ABU9PT35_9BURK</name>
<evidence type="ECO:0000313" key="7">
    <source>
        <dbReference type="Proteomes" id="UP001495910"/>
    </source>
</evidence>
<sequence length="262" mass="28669">MTEEQKTSGFEKTGGVEETFISHLVELRNRIMKASIAVIVVFLCLMPWAAHIYDLLAAPMLAALPVGAKMIATGVITPFLIPVKVTLLLAFVIALPWVLYQLWAFIAPGLYAHEKKLIAPLVISSSVLFIAGVAFCYYLVFGVIFHFINNFAPKSVSVAPDIDSYFDFVMTMFIAFGMTFEVPIVVIVLVRMGLVSLEKLKSIRPYVIVGAFVVAAVVTPPDIMSQLLLAVPLCLLYEVGLLVAPLFVKATQAPAEESEKTI</sequence>
<comment type="subunit">
    <text evidence="5">The Tat system comprises two distinct complexes: a TatABC complex, containing multiple copies of TatA, TatB and TatC subunits, and a separate TatA complex, containing only TatA subunits. Substrates initially bind to the TatABC complex, which probably triggers association of the separate TatA complex to form the active translocon.</text>
</comment>
<dbReference type="InterPro" id="IPR002033">
    <property type="entry name" value="TatC"/>
</dbReference>
<dbReference type="PRINTS" id="PR01840">
    <property type="entry name" value="TATCFAMILY"/>
</dbReference>
<evidence type="ECO:0000256" key="1">
    <source>
        <dbReference type="ARBA" id="ARBA00004141"/>
    </source>
</evidence>
<dbReference type="Pfam" id="PF00902">
    <property type="entry name" value="TatC"/>
    <property type="match status" value="1"/>
</dbReference>
<comment type="subcellular location">
    <subcellularLocation>
        <location evidence="5">Cell membrane</location>
        <topology evidence="5">Multi-pass membrane protein</topology>
    </subcellularLocation>
    <subcellularLocation>
        <location evidence="1">Membrane</location>
        <topology evidence="1">Multi-pass membrane protein</topology>
    </subcellularLocation>
</comment>
<keyword evidence="4 5" id="KW-0472">Membrane</keyword>
<gene>
    <name evidence="5 6" type="primary">tatC</name>
    <name evidence="6" type="ORF">V8G57_07135</name>
</gene>
<reference evidence="6 7" key="1">
    <citation type="submission" date="2024-02" db="EMBL/GenBank/DDBJ databases">
        <title>Draft genome sequence of Collimonas sp. strain H4R21, an effective mineral-weathering bacterial strain isolated from the beech rhizosphere.</title>
        <authorList>
            <person name="Morin E."/>
            <person name="Uroz S."/>
            <person name="Leveau J.H.J."/>
            <person name="Kumar R."/>
            <person name="Rey M.W."/>
            <person name="Pham J."/>
        </authorList>
    </citation>
    <scope>NUCLEOTIDE SEQUENCE [LARGE SCALE GENOMIC DNA]</scope>
    <source>
        <strain evidence="6 7">H4R21</strain>
    </source>
</reference>
<feature type="transmembrane region" description="Helical" evidence="5">
    <location>
        <begin position="227"/>
        <end position="248"/>
    </location>
</feature>
<dbReference type="Proteomes" id="UP001495910">
    <property type="component" value="Unassembled WGS sequence"/>
</dbReference>
<keyword evidence="5" id="KW-0811">Translocation</keyword>
<comment type="function">
    <text evidence="5">Part of the twin-arginine translocation (Tat) system that transports large folded proteins containing a characteristic twin-arginine motif in their signal peptide across membranes. Together with TatB, TatC is part of a receptor directly interacting with Tat signal peptides.</text>
</comment>
<dbReference type="HAMAP" id="MF_00902">
    <property type="entry name" value="TatC"/>
    <property type="match status" value="1"/>
</dbReference>
<dbReference type="PANTHER" id="PTHR30371:SF0">
    <property type="entry name" value="SEC-INDEPENDENT PROTEIN TRANSLOCASE PROTEIN TATC, CHLOROPLASTIC-RELATED"/>
    <property type="match status" value="1"/>
</dbReference>
<feature type="transmembrane region" description="Helical" evidence="5">
    <location>
        <begin position="168"/>
        <end position="190"/>
    </location>
</feature>
<feature type="transmembrane region" description="Helical" evidence="5">
    <location>
        <begin position="202"/>
        <end position="221"/>
    </location>
</feature>
<organism evidence="6 7">
    <name type="scientific">Collimonas rhizosphaerae</name>
    <dbReference type="NCBI Taxonomy" id="3126357"/>
    <lineage>
        <taxon>Bacteria</taxon>
        <taxon>Pseudomonadati</taxon>
        <taxon>Pseudomonadota</taxon>
        <taxon>Betaproteobacteria</taxon>
        <taxon>Burkholderiales</taxon>
        <taxon>Oxalobacteraceae</taxon>
        <taxon>Collimonas</taxon>
    </lineage>
</organism>
<protein>
    <recommendedName>
        <fullName evidence="5">Sec-independent protein translocase protein TatC</fullName>
    </recommendedName>
</protein>
<feature type="transmembrane region" description="Helical" evidence="5">
    <location>
        <begin position="31"/>
        <end position="49"/>
    </location>
</feature>
<dbReference type="NCBIfam" id="TIGR00945">
    <property type="entry name" value="tatC"/>
    <property type="match status" value="1"/>
</dbReference>
<dbReference type="RefSeq" id="WP_342828797.1">
    <property type="nucleotide sequence ID" value="NZ_JBANDC010000004.1"/>
</dbReference>
<feature type="transmembrane region" description="Helical" evidence="5">
    <location>
        <begin position="118"/>
        <end position="148"/>
    </location>
</feature>